<gene>
    <name evidence="2" type="ORF">ZOSMA_110G00210</name>
</gene>
<evidence type="ECO:0000313" key="3">
    <source>
        <dbReference type="Proteomes" id="UP000036987"/>
    </source>
</evidence>
<sequence>MIHLVVHLASETKLSSPVHYRWMYPIERYLLILKKYVRARSHPEGSIAEKHLVDESMTFCSRFLHNVETKSNKTKRYIDGYYSASTHTSLTKLEHGQVHRYIIFNLDNTEIFQSLHIDNLKQWYVRGDTRMFLVLFSGRSTDETCLITSVTPSNALQQGLGFRRFMLDPRKAPTVRNTFIVKSPS</sequence>
<reference evidence="3" key="1">
    <citation type="journal article" date="2016" name="Nature">
        <title>The genome of the seagrass Zostera marina reveals angiosperm adaptation to the sea.</title>
        <authorList>
            <person name="Olsen J.L."/>
            <person name="Rouze P."/>
            <person name="Verhelst B."/>
            <person name="Lin Y.-C."/>
            <person name="Bayer T."/>
            <person name="Collen J."/>
            <person name="Dattolo E."/>
            <person name="De Paoli E."/>
            <person name="Dittami S."/>
            <person name="Maumus F."/>
            <person name="Michel G."/>
            <person name="Kersting A."/>
            <person name="Lauritano C."/>
            <person name="Lohaus R."/>
            <person name="Toepel M."/>
            <person name="Tonon T."/>
            <person name="Vanneste K."/>
            <person name="Amirebrahimi M."/>
            <person name="Brakel J."/>
            <person name="Bostroem C."/>
            <person name="Chovatia M."/>
            <person name="Grimwood J."/>
            <person name="Jenkins J.W."/>
            <person name="Jueterbock A."/>
            <person name="Mraz A."/>
            <person name="Stam W.T."/>
            <person name="Tice H."/>
            <person name="Bornberg-Bauer E."/>
            <person name="Green P.J."/>
            <person name="Pearson G.A."/>
            <person name="Procaccini G."/>
            <person name="Duarte C.M."/>
            <person name="Schmutz J."/>
            <person name="Reusch T.B.H."/>
            <person name="Van de Peer Y."/>
        </authorList>
    </citation>
    <scope>NUCLEOTIDE SEQUENCE [LARGE SCALE GENOMIC DNA]</scope>
    <source>
        <strain evidence="3">cv. Finnish</strain>
    </source>
</reference>
<evidence type="ECO:0000259" key="1">
    <source>
        <dbReference type="Pfam" id="PF13960"/>
    </source>
</evidence>
<dbReference type="OrthoDB" id="783809at2759"/>
<feature type="domain" description="DUF4218" evidence="1">
    <location>
        <begin position="1"/>
        <end position="76"/>
    </location>
</feature>
<dbReference type="Pfam" id="PF13960">
    <property type="entry name" value="DUF4218"/>
    <property type="match status" value="1"/>
</dbReference>
<dbReference type="AlphaFoldDB" id="A0A0K9Q5J1"/>
<protein>
    <recommendedName>
        <fullName evidence="1">DUF4218 domain-containing protein</fullName>
    </recommendedName>
</protein>
<dbReference type="InterPro" id="IPR025452">
    <property type="entry name" value="DUF4218"/>
</dbReference>
<dbReference type="EMBL" id="LFYR01000120">
    <property type="protein sequence ID" value="KMZ75715.1"/>
    <property type="molecule type" value="Genomic_DNA"/>
</dbReference>
<dbReference type="PANTHER" id="PTHR48258">
    <property type="entry name" value="DUF4218 DOMAIN-CONTAINING PROTEIN-RELATED"/>
    <property type="match status" value="1"/>
</dbReference>
<dbReference type="Proteomes" id="UP000036987">
    <property type="component" value="Unassembled WGS sequence"/>
</dbReference>
<dbReference type="PANTHER" id="PTHR48258:SF14">
    <property type="entry name" value="OS02G0583300 PROTEIN"/>
    <property type="match status" value="1"/>
</dbReference>
<dbReference type="STRING" id="29655.A0A0K9Q5J1"/>
<accession>A0A0K9Q5J1</accession>
<organism evidence="2 3">
    <name type="scientific">Zostera marina</name>
    <name type="common">Eelgrass</name>
    <dbReference type="NCBI Taxonomy" id="29655"/>
    <lineage>
        <taxon>Eukaryota</taxon>
        <taxon>Viridiplantae</taxon>
        <taxon>Streptophyta</taxon>
        <taxon>Embryophyta</taxon>
        <taxon>Tracheophyta</taxon>
        <taxon>Spermatophyta</taxon>
        <taxon>Magnoliopsida</taxon>
        <taxon>Liliopsida</taxon>
        <taxon>Zosteraceae</taxon>
        <taxon>Zostera</taxon>
    </lineage>
</organism>
<comment type="caution">
    <text evidence="2">The sequence shown here is derived from an EMBL/GenBank/DDBJ whole genome shotgun (WGS) entry which is preliminary data.</text>
</comment>
<name>A0A0K9Q5J1_ZOSMR</name>
<keyword evidence="3" id="KW-1185">Reference proteome</keyword>
<evidence type="ECO:0000313" key="2">
    <source>
        <dbReference type="EMBL" id="KMZ75715.1"/>
    </source>
</evidence>
<proteinExistence type="predicted"/>